<name>A0A645IXC3_9ZZZZ</name>
<organism evidence="2">
    <name type="scientific">bioreactor metagenome</name>
    <dbReference type="NCBI Taxonomy" id="1076179"/>
    <lineage>
        <taxon>unclassified sequences</taxon>
        <taxon>metagenomes</taxon>
        <taxon>ecological metagenomes</taxon>
    </lineage>
</organism>
<feature type="compositionally biased region" description="Basic and acidic residues" evidence="1">
    <location>
        <begin position="7"/>
        <end position="20"/>
    </location>
</feature>
<dbReference type="EMBL" id="VSSQ01125399">
    <property type="protein sequence ID" value="MPN55787.1"/>
    <property type="molecule type" value="Genomic_DNA"/>
</dbReference>
<accession>A0A645IXC3</accession>
<evidence type="ECO:0000313" key="2">
    <source>
        <dbReference type="EMBL" id="MPN55787.1"/>
    </source>
</evidence>
<gene>
    <name evidence="2" type="ORF">SDC9_203471</name>
</gene>
<proteinExistence type="predicted"/>
<sequence>MNTEGNRFNEHGHNDRRIDKNGDFELAELHFADHRHYNQGGKPR</sequence>
<comment type="caution">
    <text evidence="2">The sequence shown here is derived from an EMBL/GenBank/DDBJ whole genome shotgun (WGS) entry which is preliminary data.</text>
</comment>
<feature type="region of interest" description="Disordered" evidence="1">
    <location>
        <begin position="1"/>
        <end position="20"/>
    </location>
</feature>
<dbReference type="AlphaFoldDB" id="A0A645IXC3"/>
<protein>
    <submittedName>
        <fullName evidence="2">Uncharacterized protein</fullName>
    </submittedName>
</protein>
<evidence type="ECO:0000256" key="1">
    <source>
        <dbReference type="SAM" id="MobiDB-lite"/>
    </source>
</evidence>
<reference evidence="2" key="1">
    <citation type="submission" date="2019-08" db="EMBL/GenBank/DDBJ databases">
        <authorList>
            <person name="Kucharzyk K."/>
            <person name="Murdoch R.W."/>
            <person name="Higgins S."/>
            <person name="Loffler F."/>
        </authorList>
    </citation>
    <scope>NUCLEOTIDE SEQUENCE</scope>
</reference>